<dbReference type="EMBL" id="CP039964">
    <property type="protein sequence ID" value="QCO55024.1"/>
    <property type="molecule type" value="Genomic_DNA"/>
</dbReference>
<dbReference type="OrthoDB" id="9768004at2"/>
<dbReference type="SUPFAM" id="SSF56436">
    <property type="entry name" value="C-type lectin-like"/>
    <property type="match status" value="1"/>
</dbReference>
<dbReference type="AlphaFoldDB" id="A0A4V1E0L2"/>
<dbReference type="InterPro" id="IPR042095">
    <property type="entry name" value="SUMF_sf"/>
</dbReference>
<gene>
    <name evidence="2" type="ORF">EOK75_04020</name>
</gene>
<accession>A0A4V1E0L2</accession>
<keyword evidence="3" id="KW-1185">Reference proteome</keyword>
<dbReference type="Gene3D" id="3.90.1580.10">
    <property type="entry name" value="paralog of FGE (formylglycine-generating enzyme)"/>
    <property type="match status" value="1"/>
</dbReference>
<evidence type="ECO:0000259" key="1">
    <source>
        <dbReference type="Pfam" id="PF03781"/>
    </source>
</evidence>
<dbReference type="PANTHER" id="PTHR23150:SF35">
    <property type="entry name" value="BLL6746 PROTEIN"/>
    <property type="match status" value="1"/>
</dbReference>
<dbReference type="PANTHER" id="PTHR23150">
    <property type="entry name" value="SULFATASE MODIFYING FACTOR 1, 2"/>
    <property type="match status" value="1"/>
</dbReference>
<dbReference type="InterPro" id="IPR016187">
    <property type="entry name" value="CTDL_fold"/>
</dbReference>
<name>A0A4V1E0L2_9RHOB</name>
<evidence type="ECO:0000313" key="3">
    <source>
        <dbReference type="Proteomes" id="UP000298631"/>
    </source>
</evidence>
<protein>
    <submittedName>
        <fullName evidence="2">Formylglycine-generating enzyme family protein</fullName>
    </submittedName>
</protein>
<reference evidence="2 3" key="1">
    <citation type="submission" date="2019-05" db="EMBL/GenBank/DDBJ databases">
        <title>Pseudorhodobacter turbinis sp. nov., isolated from the gut of the Korean turban shell.</title>
        <authorList>
            <person name="Jeong Y.-S."/>
            <person name="Kang W.-R."/>
            <person name="Bae J.-W."/>
        </authorList>
    </citation>
    <scope>NUCLEOTIDE SEQUENCE [LARGE SCALE GENOMIC DNA]</scope>
    <source>
        <strain evidence="2 3">S12M18</strain>
    </source>
</reference>
<evidence type="ECO:0000313" key="2">
    <source>
        <dbReference type="EMBL" id="QCO55024.1"/>
    </source>
</evidence>
<organism evidence="2 3">
    <name type="scientific">Pseudorhodobacter turbinis</name>
    <dbReference type="NCBI Taxonomy" id="2500533"/>
    <lineage>
        <taxon>Bacteria</taxon>
        <taxon>Pseudomonadati</taxon>
        <taxon>Pseudomonadota</taxon>
        <taxon>Alphaproteobacteria</taxon>
        <taxon>Rhodobacterales</taxon>
        <taxon>Paracoccaceae</taxon>
        <taxon>Pseudorhodobacter</taxon>
    </lineage>
</organism>
<dbReference type="InterPro" id="IPR005532">
    <property type="entry name" value="SUMF_dom"/>
</dbReference>
<dbReference type="InterPro" id="IPR051043">
    <property type="entry name" value="Sulfatase_Mod_Factor_Kinase"/>
</dbReference>
<dbReference type="Proteomes" id="UP000298631">
    <property type="component" value="Chromosome"/>
</dbReference>
<dbReference type="GO" id="GO:0120147">
    <property type="term" value="F:formylglycine-generating oxidase activity"/>
    <property type="evidence" value="ECO:0007669"/>
    <property type="project" value="TreeGrafter"/>
</dbReference>
<dbReference type="Pfam" id="PF03781">
    <property type="entry name" value="FGE-sulfatase"/>
    <property type="match status" value="1"/>
</dbReference>
<feature type="domain" description="Sulfatase-modifying factor enzyme-like" evidence="1">
    <location>
        <begin position="65"/>
        <end position="337"/>
    </location>
</feature>
<proteinExistence type="predicted"/>
<dbReference type="KEGG" id="pseb:EOK75_04020"/>
<sequence>MPKAKIELLSIYLEQSRIVIVLCLFFAVSFFLSVVAKAADDTIYYKLTNGQTVIPLEQFRECDLCPEMITLPLGSFMMGAKDGESRNPFDIYGKDAKMRRRGPDEINIIPFEHPRLSVTMDTPFAMGRNEVTSAEWMACIEAKACTYVPNHWVLGLNGKKQLGPKHPVINVSYLDALDYVAWLNSMVGAEVYRLPTEAEWEYAARAGTETRFAQGDDLTAKQANFSRAGTEQLRGIPMPELENRRIPVPVDDLEAANVWGLRHMSGNVSELTQSCWSDEHLGLPTGSAYLAQSQVGCERQVSKGGSFRGGMDLARLAARTRPEKTYRDDDLGFRVLRQFKIGE</sequence>